<dbReference type="Gene3D" id="3.40.630.30">
    <property type="match status" value="1"/>
</dbReference>
<dbReference type="RefSeq" id="WP_344146951.1">
    <property type="nucleotide sequence ID" value="NZ_BAAAQR010000001.1"/>
</dbReference>
<sequence>MEWPLFDLRLRCGPVTLRPVTDADLPALATIFPDDFDLDPRAERFGGLDADRDRQRLFAQGIWRSRGTWSPASWCLDLAVEHDGRLVGLQSLEGDDFPVLRTVDTGSWLAVAVRGQGLGVAMRSAVLGLAFGHLGAVAAISAAVPDNAASRGVSRRLGYVENGVSRTDSPAGVVELQHLRLTRDVWAARGHRVEVAGLGPCLPWFGLSG</sequence>
<reference evidence="3" key="1">
    <citation type="journal article" date="2019" name="Int. J. Syst. Evol. Microbiol.">
        <title>The Global Catalogue of Microorganisms (GCM) 10K type strain sequencing project: providing services to taxonomists for standard genome sequencing and annotation.</title>
        <authorList>
            <consortium name="The Broad Institute Genomics Platform"/>
            <consortium name="The Broad Institute Genome Sequencing Center for Infectious Disease"/>
            <person name="Wu L."/>
            <person name="Ma J."/>
        </authorList>
    </citation>
    <scope>NUCLEOTIDE SEQUENCE [LARGE SCALE GENOMIC DNA]</scope>
    <source>
        <strain evidence="3">JCM 16022</strain>
    </source>
</reference>
<dbReference type="EMBL" id="BAAAQR010000001">
    <property type="protein sequence ID" value="GAA2137516.1"/>
    <property type="molecule type" value="Genomic_DNA"/>
</dbReference>
<evidence type="ECO:0000313" key="2">
    <source>
        <dbReference type="EMBL" id="GAA2137516.1"/>
    </source>
</evidence>
<protein>
    <submittedName>
        <fullName evidence="2">GNAT family N-acetyltransferase</fullName>
    </submittedName>
</protein>
<dbReference type="SUPFAM" id="SSF55729">
    <property type="entry name" value="Acyl-CoA N-acyltransferases (Nat)"/>
    <property type="match status" value="1"/>
</dbReference>
<dbReference type="Proteomes" id="UP001501771">
    <property type="component" value="Unassembled WGS sequence"/>
</dbReference>
<proteinExistence type="predicted"/>
<dbReference type="InterPro" id="IPR016181">
    <property type="entry name" value="Acyl_CoA_acyltransferase"/>
</dbReference>
<dbReference type="InterPro" id="IPR000182">
    <property type="entry name" value="GNAT_dom"/>
</dbReference>
<keyword evidence="3" id="KW-1185">Reference proteome</keyword>
<dbReference type="Pfam" id="PF13302">
    <property type="entry name" value="Acetyltransf_3"/>
    <property type="match status" value="1"/>
</dbReference>
<evidence type="ECO:0000313" key="3">
    <source>
        <dbReference type="Proteomes" id="UP001501771"/>
    </source>
</evidence>
<organism evidence="2 3">
    <name type="scientific">Nocardioides koreensis</name>
    <dbReference type="NCBI Taxonomy" id="433651"/>
    <lineage>
        <taxon>Bacteria</taxon>
        <taxon>Bacillati</taxon>
        <taxon>Actinomycetota</taxon>
        <taxon>Actinomycetes</taxon>
        <taxon>Propionibacteriales</taxon>
        <taxon>Nocardioidaceae</taxon>
        <taxon>Nocardioides</taxon>
    </lineage>
</organism>
<accession>A0ABP5KU86</accession>
<comment type="caution">
    <text evidence="2">The sequence shown here is derived from an EMBL/GenBank/DDBJ whole genome shotgun (WGS) entry which is preliminary data.</text>
</comment>
<feature type="domain" description="N-acetyltransferase" evidence="1">
    <location>
        <begin position="15"/>
        <end position="180"/>
    </location>
</feature>
<evidence type="ECO:0000259" key="1">
    <source>
        <dbReference type="PROSITE" id="PS51186"/>
    </source>
</evidence>
<name>A0ABP5KU86_9ACTN</name>
<gene>
    <name evidence="2" type="ORF">GCM10009844_04630</name>
</gene>
<dbReference type="PROSITE" id="PS51186">
    <property type="entry name" value="GNAT"/>
    <property type="match status" value="1"/>
</dbReference>